<accession>A0A8S1EL44</accession>
<proteinExistence type="predicted"/>
<evidence type="ECO:0000313" key="2">
    <source>
        <dbReference type="Proteomes" id="UP000494206"/>
    </source>
</evidence>
<organism evidence="1 2">
    <name type="scientific">Caenorhabditis bovis</name>
    <dbReference type="NCBI Taxonomy" id="2654633"/>
    <lineage>
        <taxon>Eukaryota</taxon>
        <taxon>Metazoa</taxon>
        <taxon>Ecdysozoa</taxon>
        <taxon>Nematoda</taxon>
        <taxon>Chromadorea</taxon>
        <taxon>Rhabditida</taxon>
        <taxon>Rhabditina</taxon>
        <taxon>Rhabditomorpha</taxon>
        <taxon>Rhabditoidea</taxon>
        <taxon>Rhabditidae</taxon>
        <taxon>Peloderinae</taxon>
        <taxon>Caenorhabditis</taxon>
    </lineage>
</organism>
<dbReference type="Proteomes" id="UP000494206">
    <property type="component" value="Unassembled WGS sequence"/>
</dbReference>
<keyword evidence="2" id="KW-1185">Reference proteome</keyword>
<comment type="caution">
    <text evidence="1">The sequence shown here is derived from an EMBL/GenBank/DDBJ whole genome shotgun (WGS) entry which is preliminary data.</text>
</comment>
<protein>
    <submittedName>
        <fullName evidence="1">Uncharacterized protein</fullName>
    </submittedName>
</protein>
<dbReference type="EMBL" id="CADEPM010000003">
    <property type="protein sequence ID" value="CAB3401942.1"/>
    <property type="molecule type" value="Genomic_DNA"/>
</dbReference>
<reference evidence="1 2" key="1">
    <citation type="submission" date="2020-04" db="EMBL/GenBank/DDBJ databases">
        <authorList>
            <person name="Laetsch R D."/>
            <person name="Stevens L."/>
            <person name="Kumar S."/>
            <person name="Blaxter L. M."/>
        </authorList>
    </citation>
    <scope>NUCLEOTIDE SEQUENCE [LARGE SCALE GENOMIC DNA]</scope>
</reference>
<sequence length="155" mass="18203">MVILRTIRHQQYAYRVLQYIRNLQRPPTKREKVLMMAISENDITIFEELLVEEFGSSPNGRKMIIPYFREQDLTDIVKATPNQTAETKKRIRLFPAIGFQIFIIVEESDCSNELFFFFFFNTSDRCAFTNSSSFFISSFHLKLKLLELLLCLPGS</sequence>
<evidence type="ECO:0000313" key="1">
    <source>
        <dbReference type="EMBL" id="CAB3401942.1"/>
    </source>
</evidence>
<dbReference type="AlphaFoldDB" id="A0A8S1EL44"/>
<name>A0A8S1EL44_9PELO</name>
<gene>
    <name evidence="1" type="ORF">CBOVIS_LOCUS4622</name>
</gene>